<reference evidence="14 15" key="1">
    <citation type="journal article" date="2014" name="Nat. Commun.">
        <title>Molecular traces of alternative social organization in a termite genome.</title>
        <authorList>
            <person name="Terrapon N."/>
            <person name="Li C."/>
            <person name="Robertson H.M."/>
            <person name="Ji L."/>
            <person name="Meng X."/>
            <person name="Booth W."/>
            <person name="Chen Z."/>
            <person name="Childers C.P."/>
            <person name="Glastad K.M."/>
            <person name="Gokhale K."/>
            <person name="Gowin J."/>
            <person name="Gronenberg W."/>
            <person name="Hermansen R.A."/>
            <person name="Hu H."/>
            <person name="Hunt B.G."/>
            <person name="Huylmans A.K."/>
            <person name="Khalil S.M."/>
            <person name="Mitchell R.D."/>
            <person name="Munoz-Torres M.C."/>
            <person name="Mustard J.A."/>
            <person name="Pan H."/>
            <person name="Reese J.T."/>
            <person name="Scharf M.E."/>
            <person name="Sun F."/>
            <person name="Vogel H."/>
            <person name="Xiao J."/>
            <person name="Yang W."/>
            <person name="Yang Z."/>
            <person name="Yang Z."/>
            <person name="Zhou J."/>
            <person name="Zhu J."/>
            <person name="Brent C.S."/>
            <person name="Elsik C.G."/>
            <person name="Goodisman M.A."/>
            <person name="Liberles D.A."/>
            <person name="Roe R.M."/>
            <person name="Vargo E.L."/>
            <person name="Vilcinskas A."/>
            <person name="Wang J."/>
            <person name="Bornberg-Bauer E."/>
            <person name="Korb J."/>
            <person name="Zhang G."/>
            <person name="Liebig J."/>
        </authorList>
    </citation>
    <scope>NUCLEOTIDE SEQUENCE [LARGE SCALE GENOMIC DNA]</scope>
    <source>
        <tissue evidence="14">Whole organism</tissue>
    </source>
</reference>
<evidence type="ECO:0000256" key="11">
    <source>
        <dbReference type="ARBA" id="ARBA00049595"/>
    </source>
</evidence>
<organism evidence="14 15">
    <name type="scientific">Zootermopsis nevadensis</name>
    <name type="common">Dampwood termite</name>
    <dbReference type="NCBI Taxonomy" id="136037"/>
    <lineage>
        <taxon>Eukaryota</taxon>
        <taxon>Metazoa</taxon>
        <taxon>Ecdysozoa</taxon>
        <taxon>Arthropoda</taxon>
        <taxon>Hexapoda</taxon>
        <taxon>Insecta</taxon>
        <taxon>Pterygota</taxon>
        <taxon>Neoptera</taxon>
        <taxon>Polyneoptera</taxon>
        <taxon>Dictyoptera</taxon>
        <taxon>Blattodea</taxon>
        <taxon>Blattoidea</taxon>
        <taxon>Termitoidae</taxon>
        <taxon>Termopsidae</taxon>
        <taxon>Zootermopsis</taxon>
    </lineage>
</organism>
<dbReference type="AlphaFoldDB" id="A0A067QW94"/>
<evidence type="ECO:0000313" key="15">
    <source>
        <dbReference type="Proteomes" id="UP000027135"/>
    </source>
</evidence>
<dbReference type="GO" id="GO:0006420">
    <property type="term" value="P:arginyl-tRNA aminoacylation"/>
    <property type="evidence" value="ECO:0007669"/>
    <property type="project" value="InterPro"/>
</dbReference>
<dbReference type="GO" id="GO:0005739">
    <property type="term" value="C:mitochondrion"/>
    <property type="evidence" value="ECO:0007669"/>
    <property type="project" value="TreeGrafter"/>
</dbReference>
<keyword evidence="5 12" id="KW-0067">ATP-binding</keyword>
<evidence type="ECO:0000256" key="12">
    <source>
        <dbReference type="RuleBase" id="RU363038"/>
    </source>
</evidence>
<dbReference type="SUPFAM" id="SSF52374">
    <property type="entry name" value="Nucleotidylyl transferase"/>
    <property type="match status" value="1"/>
</dbReference>
<dbReference type="OrthoDB" id="68056at2759"/>
<evidence type="ECO:0000259" key="13">
    <source>
        <dbReference type="SMART" id="SM00836"/>
    </source>
</evidence>
<evidence type="ECO:0000256" key="10">
    <source>
        <dbReference type="ARBA" id="ARBA00049339"/>
    </source>
</evidence>
<dbReference type="InterPro" id="IPR035684">
    <property type="entry name" value="ArgRS_core"/>
</dbReference>
<evidence type="ECO:0000256" key="7">
    <source>
        <dbReference type="ARBA" id="ARBA00023146"/>
    </source>
</evidence>
<name>A0A067QW94_ZOONE</name>
<evidence type="ECO:0000256" key="3">
    <source>
        <dbReference type="ARBA" id="ARBA00022598"/>
    </source>
</evidence>
<dbReference type="NCBIfam" id="TIGR00456">
    <property type="entry name" value="argS"/>
    <property type="match status" value="1"/>
</dbReference>
<dbReference type="PANTHER" id="PTHR11956">
    <property type="entry name" value="ARGINYL-TRNA SYNTHETASE"/>
    <property type="match status" value="1"/>
</dbReference>
<evidence type="ECO:0000256" key="8">
    <source>
        <dbReference type="ARBA" id="ARBA00033033"/>
    </source>
</evidence>
<dbReference type="OMA" id="YEFKWER"/>
<dbReference type="SUPFAM" id="SSF47323">
    <property type="entry name" value="Anticodon-binding domain of a subclass of class I aminoacyl-tRNA synthetases"/>
    <property type="match status" value="1"/>
</dbReference>
<keyword evidence="6 12" id="KW-0648">Protein biosynthesis</keyword>
<gene>
    <name evidence="14" type="ORF">L798_12454</name>
</gene>
<proteinExistence type="inferred from homology"/>
<feature type="domain" description="DALR anticodon binding" evidence="13">
    <location>
        <begin position="472"/>
        <end position="587"/>
    </location>
</feature>
<comment type="catalytic activity">
    <reaction evidence="10">
        <text>tRNA(Arg) + L-arginine + ATP = L-arginyl-tRNA(Arg) + AMP + diphosphate</text>
        <dbReference type="Rhea" id="RHEA:20301"/>
        <dbReference type="Rhea" id="RHEA-COMP:9658"/>
        <dbReference type="Rhea" id="RHEA-COMP:9673"/>
        <dbReference type="ChEBI" id="CHEBI:30616"/>
        <dbReference type="ChEBI" id="CHEBI:32682"/>
        <dbReference type="ChEBI" id="CHEBI:33019"/>
        <dbReference type="ChEBI" id="CHEBI:78442"/>
        <dbReference type="ChEBI" id="CHEBI:78513"/>
        <dbReference type="ChEBI" id="CHEBI:456215"/>
        <dbReference type="EC" id="6.1.1.19"/>
    </reaction>
</comment>
<dbReference type="STRING" id="136037.A0A067QW94"/>
<evidence type="ECO:0000313" key="14">
    <source>
        <dbReference type="EMBL" id="KDR13513.1"/>
    </source>
</evidence>
<dbReference type="Proteomes" id="UP000027135">
    <property type="component" value="Unassembled WGS sequence"/>
</dbReference>
<comment type="similarity">
    <text evidence="1 12">Belongs to the class-I aminoacyl-tRNA synthetase family.</text>
</comment>
<dbReference type="Gene3D" id="1.10.730.10">
    <property type="entry name" value="Isoleucyl-tRNA Synthetase, Domain 1"/>
    <property type="match status" value="1"/>
</dbReference>
<evidence type="ECO:0000256" key="6">
    <source>
        <dbReference type="ARBA" id="ARBA00022917"/>
    </source>
</evidence>
<dbReference type="Pfam" id="PF05746">
    <property type="entry name" value="DALR_1"/>
    <property type="match status" value="1"/>
</dbReference>
<dbReference type="FunFam" id="3.40.50.620:FF:000058">
    <property type="entry name" value="Mitochondrial arginyl-tRNA synthetase"/>
    <property type="match status" value="1"/>
</dbReference>
<dbReference type="InterPro" id="IPR001412">
    <property type="entry name" value="aa-tRNA-synth_I_CS"/>
</dbReference>
<dbReference type="GO" id="GO:0005524">
    <property type="term" value="F:ATP binding"/>
    <property type="evidence" value="ECO:0007669"/>
    <property type="project" value="UniProtKB-KW"/>
</dbReference>
<dbReference type="InParanoid" id="A0A067QW94"/>
<dbReference type="EC" id="6.1.1.19" evidence="2"/>
<dbReference type="PROSITE" id="PS00178">
    <property type="entry name" value="AA_TRNA_LIGASE_I"/>
    <property type="match status" value="1"/>
</dbReference>
<evidence type="ECO:0000256" key="2">
    <source>
        <dbReference type="ARBA" id="ARBA00012837"/>
    </source>
</evidence>
<evidence type="ECO:0000256" key="9">
    <source>
        <dbReference type="ARBA" id="ARBA00039495"/>
    </source>
</evidence>
<dbReference type="GO" id="GO:0032543">
    <property type="term" value="P:mitochondrial translation"/>
    <property type="evidence" value="ECO:0007669"/>
    <property type="project" value="TreeGrafter"/>
</dbReference>
<dbReference type="InterPro" id="IPR001278">
    <property type="entry name" value="Arg-tRNA-ligase"/>
</dbReference>
<evidence type="ECO:0000256" key="1">
    <source>
        <dbReference type="ARBA" id="ARBA00005594"/>
    </source>
</evidence>
<sequence>MTHKLKGYVSSRILEALKWKTSPNNFMPTLLSNHITIGKEKNGTNIEFHLSRTSLKKVLSTSFSDKEVNMSEVKNVVADDIICDVHEEVTKRDVSIVFQINRNMFIKEVLQDITCDTVMWRKTLAQNLLPQSKENKVVIEYSSPNIAKPFHMGHLRSTIIGNFIANLLEFLSHKVVRLNYLGDWGTQFGLLQVGLEMCGYSETLIKQNPMQLLYKAYVEANKKAETDSSISAKAREAFHCLEEGNTENMEKWKLFRYYTEQELRHVYQRLGICFDEYKWESEYSAKDIGSILHSLEARGILKTESDGRQVVEINQQWRVPIMKSDGSTLYLTRDIAAALDRYDHHKFTEMLYVVDNAQTDHFTALFGILSNMQLPWAASLKHVKFGRIRGMSTRKGSVVFLTDILDEVRDIMAKKQQESRTTKVFLDKNEKTTDILGTSAVIINDLKQRRQRDYEFDWNRALQVQGDTGVKLQYTHCRLWNLEKNCGTSLPLECDPSVLQEPEAIFLIKDIARFNEVIMKSYEELEACVLVNYLFRFCNLINRAFDILQVKNEDVYVGSQRLLLFHASRIVLNQGMKILGLQPLHQM</sequence>
<dbReference type="FunCoup" id="A0A067QW94">
    <property type="interactions" value="1460"/>
</dbReference>
<evidence type="ECO:0000256" key="4">
    <source>
        <dbReference type="ARBA" id="ARBA00022741"/>
    </source>
</evidence>
<protein>
    <recommendedName>
        <fullName evidence="9">Probable arginine--tRNA ligase, mitochondrial</fullName>
        <ecNumber evidence="2">6.1.1.19</ecNumber>
    </recommendedName>
    <alternativeName>
        <fullName evidence="8">Arginyl-tRNA synthetase</fullName>
    </alternativeName>
</protein>
<dbReference type="PANTHER" id="PTHR11956:SF11">
    <property type="entry name" value="ARGININE--TRNA LIGASE, MITOCHONDRIAL-RELATED"/>
    <property type="match status" value="1"/>
</dbReference>
<comment type="function">
    <text evidence="11">Catalyzes the attachment of arginine to tRNA(Arg) in a two-step reaction: arginine is first activated by ATP to form Arg-AMP and then transferred to the acceptor end of tRNA(Arg).</text>
</comment>
<dbReference type="Gene3D" id="3.40.50.620">
    <property type="entry name" value="HUPs"/>
    <property type="match status" value="1"/>
</dbReference>
<dbReference type="SMART" id="SM00836">
    <property type="entry name" value="DALR_1"/>
    <property type="match status" value="1"/>
</dbReference>
<dbReference type="PRINTS" id="PR01038">
    <property type="entry name" value="TRNASYNTHARG"/>
</dbReference>
<dbReference type="FunFam" id="1.10.730.10:FF:000006">
    <property type="entry name" value="Arginyl-tRNA synthetase 2, mitochondrial"/>
    <property type="match status" value="1"/>
</dbReference>
<dbReference type="InterPro" id="IPR014729">
    <property type="entry name" value="Rossmann-like_a/b/a_fold"/>
</dbReference>
<keyword evidence="7 12" id="KW-0030">Aminoacyl-tRNA synthetase</keyword>
<keyword evidence="4 12" id="KW-0547">Nucleotide-binding</keyword>
<accession>A0A067QW94</accession>
<dbReference type="eggNOG" id="KOG1195">
    <property type="taxonomic scope" value="Eukaryota"/>
</dbReference>
<dbReference type="Pfam" id="PF00750">
    <property type="entry name" value="tRNA-synt_1d"/>
    <property type="match status" value="1"/>
</dbReference>
<dbReference type="EMBL" id="KK852942">
    <property type="protein sequence ID" value="KDR13513.1"/>
    <property type="molecule type" value="Genomic_DNA"/>
</dbReference>
<keyword evidence="3 12" id="KW-0436">Ligase</keyword>
<dbReference type="GO" id="GO:0004814">
    <property type="term" value="F:arginine-tRNA ligase activity"/>
    <property type="evidence" value="ECO:0007669"/>
    <property type="project" value="UniProtKB-EC"/>
</dbReference>
<dbReference type="InterPro" id="IPR008909">
    <property type="entry name" value="DALR_anticod-bd"/>
</dbReference>
<keyword evidence="15" id="KW-1185">Reference proteome</keyword>
<evidence type="ECO:0000256" key="5">
    <source>
        <dbReference type="ARBA" id="ARBA00022840"/>
    </source>
</evidence>
<dbReference type="InterPro" id="IPR009080">
    <property type="entry name" value="tRNAsynth_Ia_anticodon-bd"/>
</dbReference>